<dbReference type="SUPFAM" id="SSF53474">
    <property type="entry name" value="alpha/beta-Hydrolases"/>
    <property type="match status" value="1"/>
</dbReference>
<proteinExistence type="predicted"/>
<evidence type="ECO:0000313" key="3">
    <source>
        <dbReference type="EMBL" id="SUA47249.1"/>
    </source>
</evidence>
<gene>
    <name evidence="3" type="ORF">NCTC13184_05789</name>
</gene>
<dbReference type="OrthoDB" id="4562399at2"/>
<reference evidence="3 4" key="1">
    <citation type="submission" date="2018-06" db="EMBL/GenBank/DDBJ databases">
        <authorList>
            <consortium name="Pathogen Informatics"/>
            <person name="Doyle S."/>
        </authorList>
    </citation>
    <scope>NUCLEOTIDE SEQUENCE [LARGE SCALE GENOMIC DNA]</scope>
    <source>
        <strain evidence="3 4">NCTC13184</strain>
    </source>
</reference>
<accession>A0A378X1C7</accession>
<dbReference type="RefSeq" id="WP_128145417.1">
    <property type="nucleotide sequence ID" value="NZ_UGRU01000001.1"/>
</dbReference>
<dbReference type="InterPro" id="IPR029058">
    <property type="entry name" value="AB_hydrolase_fold"/>
</dbReference>
<evidence type="ECO:0000313" key="4">
    <source>
        <dbReference type="Proteomes" id="UP000255082"/>
    </source>
</evidence>
<dbReference type="Gene3D" id="3.40.50.1820">
    <property type="entry name" value="alpha/beta hydrolase"/>
    <property type="match status" value="1"/>
</dbReference>
<dbReference type="AlphaFoldDB" id="A0A378X1C7"/>
<dbReference type="GO" id="GO:0016787">
    <property type="term" value="F:hydrolase activity"/>
    <property type="evidence" value="ECO:0007669"/>
    <property type="project" value="UniProtKB-KW"/>
</dbReference>
<evidence type="ECO:0000256" key="2">
    <source>
        <dbReference type="SAM" id="MobiDB-lite"/>
    </source>
</evidence>
<dbReference type="SMART" id="SM01110">
    <property type="entry name" value="Cutinase"/>
    <property type="match status" value="1"/>
</dbReference>
<name>A0A378X1C7_9NOCA</name>
<keyword evidence="1" id="KW-0378">Hydrolase</keyword>
<dbReference type="EMBL" id="UGRU01000001">
    <property type="protein sequence ID" value="SUA47249.1"/>
    <property type="molecule type" value="Genomic_DNA"/>
</dbReference>
<organism evidence="3 4">
    <name type="scientific">Nocardia africana</name>
    <dbReference type="NCBI Taxonomy" id="134964"/>
    <lineage>
        <taxon>Bacteria</taxon>
        <taxon>Bacillati</taxon>
        <taxon>Actinomycetota</taxon>
        <taxon>Actinomycetes</taxon>
        <taxon>Mycobacteriales</taxon>
        <taxon>Nocardiaceae</taxon>
        <taxon>Nocardia</taxon>
    </lineage>
</organism>
<dbReference type="Proteomes" id="UP000255082">
    <property type="component" value="Unassembled WGS sequence"/>
</dbReference>
<evidence type="ECO:0000256" key="1">
    <source>
        <dbReference type="ARBA" id="ARBA00022801"/>
    </source>
</evidence>
<sequence>MITVVWLCGTGFGDRIDGVSQVFADCLDPARFEFEAIMYPADYGTRLSYAESVARGRVALTNAIRVTPNRVVCGGYSQGARIAGDIVAEIARGEWPGLEVDACALIADSRRPWLAGMPGEAAAPGYGVEGERAIPAIPTFWAAAPGDPITALPEGNPLRSVADLTEWFSIASPADALRWGQDLVDRAKAGRWQRWWSFADWRDWGGAAEYARNYLPPRSARAATPPPTSSSGSLPGSPRRSTGRCAREVIRGIRRHGPRRAPVLQLDRVGDLVLQRVLRRRQPRACVCRRR</sequence>
<protein>
    <submittedName>
        <fullName evidence="3">Uncharacterized protein</fullName>
    </submittedName>
</protein>
<dbReference type="InterPro" id="IPR000675">
    <property type="entry name" value="Cutinase/axe"/>
</dbReference>
<feature type="region of interest" description="Disordered" evidence="2">
    <location>
        <begin position="218"/>
        <end position="244"/>
    </location>
</feature>